<keyword evidence="5" id="KW-0804">Transcription</keyword>
<proteinExistence type="inferred from homology"/>
<dbReference type="EMBL" id="JAYFUL010000012">
    <property type="protein sequence ID" value="MEA5258044.1"/>
    <property type="molecule type" value="Genomic_DNA"/>
</dbReference>
<evidence type="ECO:0000259" key="8">
    <source>
        <dbReference type="Pfam" id="PF08281"/>
    </source>
</evidence>
<dbReference type="Gene3D" id="1.10.10.10">
    <property type="entry name" value="Winged helix-like DNA-binding domain superfamily/Winged helix DNA-binding domain"/>
    <property type="match status" value="1"/>
</dbReference>
<dbReference type="InterPro" id="IPR039425">
    <property type="entry name" value="RNA_pol_sigma-70-like"/>
</dbReference>
<dbReference type="InterPro" id="IPR013325">
    <property type="entry name" value="RNA_pol_sigma_r2"/>
</dbReference>
<dbReference type="Pfam" id="PF04542">
    <property type="entry name" value="Sigma70_r2"/>
    <property type="match status" value="1"/>
</dbReference>
<dbReference type="Pfam" id="PF08281">
    <property type="entry name" value="Sigma70_r4_2"/>
    <property type="match status" value="1"/>
</dbReference>
<dbReference type="NCBIfam" id="TIGR02937">
    <property type="entry name" value="sigma70-ECF"/>
    <property type="match status" value="1"/>
</dbReference>
<comment type="caution">
    <text evidence="9">The sequence shown here is derived from an EMBL/GenBank/DDBJ whole genome shotgun (WGS) entry which is preliminary data.</text>
</comment>
<dbReference type="PANTHER" id="PTHR43133:SF8">
    <property type="entry name" value="RNA POLYMERASE SIGMA FACTOR HI_1459-RELATED"/>
    <property type="match status" value="1"/>
</dbReference>
<comment type="similarity">
    <text evidence="1">Belongs to the sigma-70 factor family. ECF subfamily.</text>
</comment>
<evidence type="ECO:0000256" key="6">
    <source>
        <dbReference type="SAM" id="Phobius"/>
    </source>
</evidence>
<keyword evidence="2" id="KW-0805">Transcription regulation</keyword>
<keyword evidence="6" id="KW-1133">Transmembrane helix</keyword>
<dbReference type="InterPro" id="IPR007627">
    <property type="entry name" value="RNA_pol_sigma70_r2"/>
</dbReference>
<evidence type="ECO:0000259" key="7">
    <source>
        <dbReference type="Pfam" id="PF04542"/>
    </source>
</evidence>
<keyword evidence="10" id="KW-1185">Reference proteome</keyword>
<keyword evidence="4" id="KW-0238">DNA-binding</keyword>
<evidence type="ECO:0000313" key="10">
    <source>
        <dbReference type="Proteomes" id="UP001304671"/>
    </source>
</evidence>
<dbReference type="RefSeq" id="WP_323248854.1">
    <property type="nucleotide sequence ID" value="NZ_JAYFUL010000012.1"/>
</dbReference>
<keyword evidence="6" id="KW-0812">Transmembrane</keyword>
<evidence type="ECO:0000256" key="2">
    <source>
        <dbReference type="ARBA" id="ARBA00023015"/>
    </source>
</evidence>
<organism evidence="9 10">
    <name type="scientific">Arcicella aquatica</name>
    <dbReference type="NCBI Taxonomy" id="217141"/>
    <lineage>
        <taxon>Bacteria</taxon>
        <taxon>Pseudomonadati</taxon>
        <taxon>Bacteroidota</taxon>
        <taxon>Cytophagia</taxon>
        <taxon>Cytophagales</taxon>
        <taxon>Flectobacillaceae</taxon>
        <taxon>Arcicella</taxon>
    </lineage>
</organism>
<protein>
    <submittedName>
        <fullName evidence="9">Sigma-70 family RNA polymerase sigma factor</fullName>
    </submittedName>
</protein>
<sequence length="199" mass="23800">MNLKKLSDERLVSLFIESQNNSYFEQLYDRYADKIYRKCLSFVKDEAKAEDFTHDIFMKLVLNIGCYKETAKFSTWLYSITYNYCIDQLRISKRYNEHLIDDNFDLIDNDEEAELAEMEDHRLRKALQQIVAEDKSILMMKYQDEMSIKEISNTLDISESAVKMRLLRAKDKLKKAYLESLFFWGIIVTKAIHVFFHHE</sequence>
<dbReference type="SUPFAM" id="SSF88659">
    <property type="entry name" value="Sigma3 and sigma4 domains of RNA polymerase sigma factors"/>
    <property type="match status" value="1"/>
</dbReference>
<dbReference type="InterPro" id="IPR013249">
    <property type="entry name" value="RNA_pol_sigma70_r4_t2"/>
</dbReference>
<evidence type="ECO:0000256" key="1">
    <source>
        <dbReference type="ARBA" id="ARBA00010641"/>
    </source>
</evidence>
<evidence type="ECO:0000256" key="5">
    <source>
        <dbReference type="ARBA" id="ARBA00023163"/>
    </source>
</evidence>
<evidence type="ECO:0000256" key="4">
    <source>
        <dbReference type="ARBA" id="ARBA00023125"/>
    </source>
</evidence>
<accession>A0ABU5QMF1</accession>
<dbReference type="PANTHER" id="PTHR43133">
    <property type="entry name" value="RNA POLYMERASE ECF-TYPE SIGMA FACTO"/>
    <property type="match status" value="1"/>
</dbReference>
<keyword evidence="6" id="KW-0472">Membrane</keyword>
<evidence type="ECO:0000313" key="9">
    <source>
        <dbReference type="EMBL" id="MEA5258044.1"/>
    </source>
</evidence>
<dbReference type="SUPFAM" id="SSF88946">
    <property type="entry name" value="Sigma2 domain of RNA polymerase sigma factors"/>
    <property type="match status" value="1"/>
</dbReference>
<dbReference type="InterPro" id="IPR014284">
    <property type="entry name" value="RNA_pol_sigma-70_dom"/>
</dbReference>
<dbReference type="Gene3D" id="1.10.1740.10">
    <property type="match status" value="1"/>
</dbReference>
<feature type="transmembrane region" description="Helical" evidence="6">
    <location>
        <begin position="176"/>
        <end position="196"/>
    </location>
</feature>
<reference evidence="9 10" key="1">
    <citation type="submission" date="2023-12" db="EMBL/GenBank/DDBJ databases">
        <title>Novel species of the genus Arcicella isolated from rivers.</title>
        <authorList>
            <person name="Lu H."/>
        </authorList>
    </citation>
    <scope>NUCLEOTIDE SEQUENCE [LARGE SCALE GENOMIC DNA]</scope>
    <source>
        <strain evidence="9 10">LMG 21963</strain>
    </source>
</reference>
<evidence type="ECO:0000256" key="3">
    <source>
        <dbReference type="ARBA" id="ARBA00023082"/>
    </source>
</evidence>
<dbReference type="Proteomes" id="UP001304671">
    <property type="component" value="Unassembled WGS sequence"/>
</dbReference>
<feature type="domain" description="RNA polymerase sigma factor 70 region 4 type 2" evidence="8">
    <location>
        <begin position="122"/>
        <end position="173"/>
    </location>
</feature>
<dbReference type="InterPro" id="IPR036388">
    <property type="entry name" value="WH-like_DNA-bd_sf"/>
</dbReference>
<keyword evidence="3" id="KW-0731">Sigma factor</keyword>
<name>A0ABU5QMF1_9BACT</name>
<dbReference type="InterPro" id="IPR013324">
    <property type="entry name" value="RNA_pol_sigma_r3/r4-like"/>
</dbReference>
<feature type="domain" description="RNA polymerase sigma-70 region 2" evidence="7">
    <location>
        <begin position="27"/>
        <end position="93"/>
    </location>
</feature>
<gene>
    <name evidence="9" type="ORF">VB264_09630</name>
</gene>
<dbReference type="CDD" id="cd06171">
    <property type="entry name" value="Sigma70_r4"/>
    <property type="match status" value="1"/>
</dbReference>